<name>W7JM41_PLAFO</name>
<dbReference type="FunFam" id="3.10.20.70:FF:000016">
    <property type="entry name" value="Glutamine synthetase, type I"/>
    <property type="match status" value="1"/>
</dbReference>
<dbReference type="GO" id="GO:0004356">
    <property type="term" value="F:glutamine synthetase activity"/>
    <property type="evidence" value="ECO:0007669"/>
    <property type="project" value="InterPro"/>
</dbReference>
<dbReference type="GO" id="GO:0006542">
    <property type="term" value="P:glutamine biosynthetic process"/>
    <property type="evidence" value="ECO:0007669"/>
    <property type="project" value="InterPro"/>
</dbReference>
<sequence length="544" mass="63444">MLIKLFFSNNAELYEYIKDKKNDVEIVACIITNLLGTYFKCFFYVKEITLNKLESGFSFDASSIKLCSDTEVSDFFIKVDHSTCYLEECDGKNILNIMCDIKRYNGFDYYKCPRTILKKTCEFVKNEGIADKVCIGNELEFFIFDKVNYSLDEYNTYLKVYDRESFSCKNDLSSIYGNHVVNKVEPHKDHFNNPNNEYLINDDSKKVKKKSGYFTTDPYDTSNIIKLRICRALNDMNINVQRYHHEVSTSQHEISLKYFDALTNADFLLITKQIIKTTVSSFNRTATFMPKPLVNDNGNGLHCNISLWKNNKNIFYHNDPSTFFLSKESFYFMYGIVKHAKALQAFCNATMNSYKRLVPGFETCQKLFYSFGSRSAVIRLSLINYSNPSEKRIEFRLPDCANSPHLVMAAIILAGYDGIKSKEQPLVPFESKDNHFYISSIFSKYVQHPENFNILTHALEGYESLHTINESPEFKNFFKCEEPQGISFSLVESLDALEKDHAFLTVNNIFTEEMIQEYIKFKREEIDAYNKYVNAYDYHLYYEC</sequence>
<keyword evidence="5" id="KW-0460">Magnesium</keyword>
<evidence type="ECO:0000256" key="4">
    <source>
        <dbReference type="ARBA" id="ARBA00022840"/>
    </source>
</evidence>
<dbReference type="Gene3D" id="3.10.20.70">
    <property type="entry name" value="Glutamine synthetase, N-terminal domain"/>
    <property type="match status" value="1"/>
</dbReference>
<dbReference type="InterPro" id="IPR014746">
    <property type="entry name" value="Gln_synth/guanido_kin_cat_dom"/>
</dbReference>
<dbReference type="PROSITE" id="PS51987">
    <property type="entry name" value="GS_CATALYTIC"/>
    <property type="match status" value="1"/>
</dbReference>
<comment type="similarity">
    <text evidence="6 7">Belongs to the glutamine synthetase family.</text>
</comment>
<dbReference type="Pfam" id="PF00120">
    <property type="entry name" value="Gln-synt_C"/>
    <property type="match status" value="2"/>
</dbReference>
<keyword evidence="2" id="KW-0436">Ligase</keyword>
<organism evidence="9 10">
    <name type="scientific">Plasmodium falciparum (isolate NF54)</name>
    <dbReference type="NCBI Taxonomy" id="5843"/>
    <lineage>
        <taxon>Eukaryota</taxon>
        <taxon>Sar</taxon>
        <taxon>Alveolata</taxon>
        <taxon>Apicomplexa</taxon>
        <taxon>Aconoidasida</taxon>
        <taxon>Haemosporida</taxon>
        <taxon>Plasmodiidae</taxon>
        <taxon>Plasmodium</taxon>
        <taxon>Plasmodium (Laverania)</taxon>
    </lineage>
</organism>
<evidence type="ECO:0000256" key="1">
    <source>
        <dbReference type="ARBA" id="ARBA00001946"/>
    </source>
</evidence>
<dbReference type="PROSITE" id="PS00181">
    <property type="entry name" value="GLNA_ATP"/>
    <property type="match status" value="1"/>
</dbReference>
<dbReference type="PDB" id="6PEW">
    <property type="method" value="EM"/>
    <property type="resolution" value="3.20 A"/>
    <property type="chains" value="A/B/C/D/E/F/G/H/I/J/K/L=7-544"/>
</dbReference>
<evidence type="ECO:0000256" key="3">
    <source>
        <dbReference type="ARBA" id="ARBA00022741"/>
    </source>
</evidence>
<protein>
    <submittedName>
        <fullName evidence="9">Glutamine synthetase, type I</fullName>
    </submittedName>
</protein>
<reference evidence="9 10" key="1">
    <citation type="submission" date="2013-02" db="EMBL/GenBank/DDBJ databases">
        <title>The Genome Sequence of Plasmodium falciparum NF54.</title>
        <authorList>
            <consortium name="The Broad Institute Genome Sequencing Platform"/>
            <consortium name="The Broad Institute Genome Sequencing Center for Infectious Disease"/>
            <person name="Neafsey D."/>
            <person name="Cheeseman I."/>
            <person name="Volkman S."/>
            <person name="Adams J."/>
            <person name="Walker B."/>
            <person name="Young S.K."/>
            <person name="Zeng Q."/>
            <person name="Gargeya S."/>
            <person name="Fitzgerald M."/>
            <person name="Haas B."/>
            <person name="Abouelleil A."/>
            <person name="Alvarado L."/>
            <person name="Arachchi H.M."/>
            <person name="Berlin A.M."/>
            <person name="Chapman S.B."/>
            <person name="Dewar J."/>
            <person name="Goldberg J."/>
            <person name="Griggs A."/>
            <person name="Gujja S."/>
            <person name="Hansen M."/>
            <person name="Howarth C."/>
            <person name="Imamovic A."/>
            <person name="Larimer J."/>
            <person name="McCowan C."/>
            <person name="Murphy C."/>
            <person name="Neiman D."/>
            <person name="Pearson M."/>
            <person name="Priest M."/>
            <person name="Roberts A."/>
            <person name="Saif S."/>
            <person name="Shea T."/>
            <person name="Sisk P."/>
            <person name="Sykes S."/>
            <person name="Wortman J."/>
            <person name="Nusbaum C."/>
            <person name="Birren B."/>
        </authorList>
    </citation>
    <scope>NUCLEOTIDE SEQUENCE [LARGE SCALE GENOMIC DNA]</scope>
    <source>
        <strain evidence="9 10">NF54</strain>
    </source>
</reference>
<evidence type="ECO:0000256" key="7">
    <source>
        <dbReference type="RuleBase" id="RU000384"/>
    </source>
</evidence>
<proteinExistence type="evidence at protein level"/>
<evidence type="ECO:0000313" key="9">
    <source>
        <dbReference type="EMBL" id="EWC85923.1"/>
    </source>
</evidence>
<dbReference type="PANTHER" id="PTHR43785:SF14">
    <property type="entry name" value="GLUTAMINE SYNTHETASE"/>
    <property type="match status" value="1"/>
</dbReference>
<dbReference type="SUPFAM" id="SSF54368">
    <property type="entry name" value="Glutamine synthetase, N-terminal domain"/>
    <property type="match status" value="1"/>
</dbReference>
<keyword evidence="4" id="KW-0067">ATP-binding</keyword>
<dbReference type="Gene3D" id="3.30.590.10">
    <property type="entry name" value="Glutamine synthetase/guanido kinase, catalytic domain"/>
    <property type="match status" value="1"/>
</dbReference>
<feature type="domain" description="GS catalytic" evidence="8">
    <location>
        <begin position="113"/>
        <end position="544"/>
    </location>
</feature>
<keyword evidence="3" id="KW-0547">Nucleotide-binding</keyword>
<dbReference type="Proteomes" id="UP000030673">
    <property type="component" value="Unassembled WGS sequence"/>
</dbReference>
<dbReference type="Pfam" id="PF03951">
    <property type="entry name" value="Gln-synt_N"/>
    <property type="match status" value="1"/>
</dbReference>
<evidence type="ECO:0000259" key="8">
    <source>
        <dbReference type="PROSITE" id="PS51987"/>
    </source>
</evidence>
<accession>W7JM41</accession>
<dbReference type="PANTHER" id="PTHR43785">
    <property type="entry name" value="GAMMA-GLUTAMYLPUTRESCINE SYNTHETASE"/>
    <property type="match status" value="1"/>
</dbReference>
<dbReference type="InterPro" id="IPR008147">
    <property type="entry name" value="Gln_synt_N"/>
</dbReference>
<evidence type="ECO:0000313" key="10">
    <source>
        <dbReference type="Proteomes" id="UP000030673"/>
    </source>
</evidence>
<keyword evidence="10" id="KW-1185">Reference proteome</keyword>
<dbReference type="SUPFAM" id="SSF55931">
    <property type="entry name" value="Glutamine synthetase/guanido kinase"/>
    <property type="match status" value="1"/>
</dbReference>
<evidence type="ECO:0007829" key="11">
    <source>
        <dbReference type="PDB" id="6PEW"/>
    </source>
</evidence>
<dbReference type="EMBL" id="KE123882">
    <property type="protein sequence ID" value="EWC85923.1"/>
    <property type="molecule type" value="Genomic_DNA"/>
</dbReference>
<comment type="cofactor">
    <cofactor evidence="1">
        <name>Mg(2+)</name>
        <dbReference type="ChEBI" id="CHEBI:18420"/>
    </cofactor>
</comment>
<evidence type="ECO:0000256" key="5">
    <source>
        <dbReference type="ARBA" id="ARBA00022842"/>
    </source>
</evidence>
<dbReference type="InterPro" id="IPR027303">
    <property type="entry name" value="Gln_synth_gly_rich_site"/>
</dbReference>
<dbReference type="SMR" id="W7JM41"/>
<dbReference type="GO" id="GO:0005524">
    <property type="term" value="F:ATP binding"/>
    <property type="evidence" value="ECO:0007669"/>
    <property type="project" value="UniProtKB-KW"/>
</dbReference>
<dbReference type="AlphaFoldDB" id="W7JM41"/>
<keyword evidence="11" id="KW-0002">3D-structure</keyword>
<dbReference type="PDBsum" id="6PEW"/>
<dbReference type="SMART" id="SM01230">
    <property type="entry name" value="Gln-synt_C"/>
    <property type="match status" value="1"/>
</dbReference>
<dbReference type="InterPro" id="IPR036651">
    <property type="entry name" value="Gln_synt_N_sf"/>
</dbReference>
<evidence type="ECO:0000256" key="2">
    <source>
        <dbReference type="ARBA" id="ARBA00022598"/>
    </source>
</evidence>
<evidence type="ECO:0000256" key="6">
    <source>
        <dbReference type="PROSITE-ProRule" id="PRU01331"/>
    </source>
</evidence>
<dbReference type="OMA" id="PHPHEFE"/>
<dbReference type="InterPro" id="IPR008146">
    <property type="entry name" value="Gln_synth_cat_dom"/>
</dbReference>
<reference evidence="11" key="2">
    <citation type="journal article" date="2020" name="Nat. Methods">
        <title>Bottom-up structural proteomics: cryoEM of protein complexes enriched from the cellular milieu.</title>
        <authorList>
            <person name="Ho C.M."/>
            <person name="Li X."/>
            <person name="Lai M."/>
            <person name="Terwilliger T.C."/>
            <person name="Beck J.R."/>
            <person name="Wohlschlegel J."/>
            <person name="Goldberg D.E."/>
            <person name="Fitzpatrick A.W.P."/>
            <person name="Zhou Z.H."/>
        </authorList>
    </citation>
    <scope>STRUCTURE BY ELECTRON MICROSCOPY (3.20 ANGSTROMS) OF 7-544</scope>
</reference>
<gene>
    <name evidence="9" type="ORF">PFNF54_05587</name>
</gene>